<feature type="transmembrane region" description="Helical" evidence="2">
    <location>
        <begin position="46"/>
        <end position="64"/>
    </location>
</feature>
<keyword evidence="2" id="KW-0472">Membrane</keyword>
<dbReference type="Proteomes" id="UP001341840">
    <property type="component" value="Unassembled WGS sequence"/>
</dbReference>
<evidence type="ECO:0000313" key="4">
    <source>
        <dbReference type="Proteomes" id="UP001341840"/>
    </source>
</evidence>
<comment type="caution">
    <text evidence="3">The sequence shown here is derived from an EMBL/GenBank/DDBJ whole genome shotgun (WGS) entry which is preliminary data.</text>
</comment>
<keyword evidence="2" id="KW-0812">Transmembrane</keyword>
<reference evidence="3 4" key="1">
    <citation type="journal article" date="2023" name="Plants (Basel)">
        <title>Bridging the Gap: Combining Genomics and Transcriptomics Approaches to Understand Stylosanthes scabra, an Orphan Legume from the Brazilian Caatinga.</title>
        <authorList>
            <person name="Ferreira-Neto J.R.C."/>
            <person name="da Silva M.D."/>
            <person name="Binneck E."/>
            <person name="de Melo N.F."/>
            <person name="da Silva R.H."/>
            <person name="de Melo A.L.T.M."/>
            <person name="Pandolfi V."/>
            <person name="Bustamante F.O."/>
            <person name="Brasileiro-Vidal A.C."/>
            <person name="Benko-Iseppon A.M."/>
        </authorList>
    </citation>
    <scope>NUCLEOTIDE SEQUENCE [LARGE SCALE GENOMIC DNA]</scope>
    <source>
        <tissue evidence="3">Leaves</tissue>
    </source>
</reference>
<dbReference type="EMBL" id="JASCZI010039533">
    <property type="protein sequence ID" value="MED6129991.1"/>
    <property type="molecule type" value="Genomic_DNA"/>
</dbReference>
<organism evidence="3 4">
    <name type="scientific">Stylosanthes scabra</name>
    <dbReference type="NCBI Taxonomy" id="79078"/>
    <lineage>
        <taxon>Eukaryota</taxon>
        <taxon>Viridiplantae</taxon>
        <taxon>Streptophyta</taxon>
        <taxon>Embryophyta</taxon>
        <taxon>Tracheophyta</taxon>
        <taxon>Spermatophyta</taxon>
        <taxon>Magnoliopsida</taxon>
        <taxon>eudicotyledons</taxon>
        <taxon>Gunneridae</taxon>
        <taxon>Pentapetalae</taxon>
        <taxon>rosids</taxon>
        <taxon>fabids</taxon>
        <taxon>Fabales</taxon>
        <taxon>Fabaceae</taxon>
        <taxon>Papilionoideae</taxon>
        <taxon>50 kb inversion clade</taxon>
        <taxon>dalbergioids sensu lato</taxon>
        <taxon>Dalbergieae</taxon>
        <taxon>Pterocarpus clade</taxon>
        <taxon>Stylosanthes</taxon>
    </lineage>
</organism>
<evidence type="ECO:0000313" key="3">
    <source>
        <dbReference type="EMBL" id="MED6129991.1"/>
    </source>
</evidence>
<keyword evidence="2" id="KW-1133">Transmembrane helix</keyword>
<keyword evidence="4" id="KW-1185">Reference proteome</keyword>
<name>A0ABU6S1L2_9FABA</name>
<gene>
    <name evidence="3" type="ORF">PIB30_113555</name>
</gene>
<evidence type="ECO:0000256" key="2">
    <source>
        <dbReference type="SAM" id="Phobius"/>
    </source>
</evidence>
<feature type="region of interest" description="Disordered" evidence="1">
    <location>
        <begin position="71"/>
        <end position="105"/>
    </location>
</feature>
<accession>A0ABU6S1L2</accession>
<proteinExistence type="predicted"/>
<evidence type="ECO:0000256" key="1">
    <source>
        <dbReference type="SAM" id="MobiDB-lite"/>
    </source>
</evidence>
<feature type="non-terminal residue" evidence="3">
    <location>
        <position position="1"/>
    </location>
</feature>
<protein>
    <submittedName>
        <fullName evidence="3">Uncharacterized protein</fullName>
    </submittedName>
</protein>
<sequence length="105" mass="12004">RASNGTNEEPKRFEMFIATRTSQKGKELDEETQTIIVRASFIINNYVPACGGQLLTLLYLFVVFRKTSKLDKPPVRQKRKLSSPYSGKNNQAELDVMEDQLHKVT</sequence>
<feature type="compositionally biased region" description="Polar residues" evidence="1">
    <location>
        <begin position="83"/>
        <end position="92"/>
    </location>
</feature>